<keyword evidence="1" id="KW-0812">Transmembrane</keyword>
<gene>
    <name evidence="2" type="ORF">NTJ_13147</name>
</gene>
<dbReference type="PANTHER" id="PTHR34609">
    <property type="entry name" value="GEO08273P1-RELATED"/>
    <property type="match status" value="1"/>
</dbReference>
<feature type="transmembrane region" description="Helical" evidence="1">
    <location>
        <begin position="90"/>
        <end position="115"/>
    </location>
</feature>
<dbReference type="Pfam" id="PF15860">
    <property type="entry name" value="DUF4728"/>
    <property type="match status" value="1"/>
</dbReference>
<sequence>MPPLVGSCCGQSLKTGTIVSGVLGMIIGATTLVFVLVTNVKMRTILIDTLPPEIVKVILAINLIMTIFISLLLVVGALKRNRWLMLPWVILAIMLVIGLAISIIYTAIVFFLSNYVFSGCLWLLFGLISVGIYLYLWMVVYSYYKVVEEEKGRGPYVRPPMS</sequence>
<feature type="transmembrane region" description="Helical" evidence="1">
    <location>
        <begin position="12"/>
        <end position="37"/>
    </location>
</feature>
<keyword evidence="3" id="KW-1185">Reference proteome</keyword>
<dbReference type="EMBL" id="AP028919">
    <property type="protein sequence ID" value="BET00331.1"/>
    <property type="molecule type" value="Genomic_DNA"/>
</dbReference>
<dbReference type="PANTHER" id="PTHR34609:SF17">
    <property type="entry name" value="GEO08273P1-RELATED"/>
    <property type="match status" value="1"/>
</dbReference>
<feature type="transmembrane region" description="Helical" evidence="1">
    <location>
        <begin position="121"/>
        <end position="144"/>
    </location>
</feature>
<dbReference type="InterPro" id="IPR031720">
    <property type="entry name" value="DUF4728"/>
</dbReference>
<protein>
    <recommendedName>
        <fullName evidence="4">MARVEL domain-containing protein</fullName>
    </recommendedName>
</protein>
<name>A0ABN7B7H3_9HEMI</name>
<evidence type="ECO:0000256" key="1">
    <source>
        <dbReference type="SAM" id="Phobius"/>
    </source>
</evidence>
<reference evidence="2 3" key="1">
    <citation type="submission" date="2023-09" db="EMBL/GenBank/DDBJ databases">
        <title>Nesidiocoris tenuis whole genome shotgun sequence.</title>
        <authorList>
            <person name="Shibata T."/>
            <person name="Shimoda M."/>
            <person name="Kobayashi T."/>
            <person name="Uehara T."/>
        </authorList>
    </citation>
    <scope>NUCLEOTIDE SEQUENCE [LARGE SCALE GENOMIC DNA]</scope>
    <source>
        <strain evidence="2 3">Japan</strain>
    </source>
</reference>
<feature type="transmembrane region" description="Helical" evidence="1">
    <location>
        <begin position="57"/>
        <end position="78"/>
    </location>
</feature>
<dbReference type="InterPro" id="IPR053077">
    <property type="entry name" value="MARVEL_domain_protein_3"/>
</dbReference>
<keyword evidence="1" id="KW-1133">Transmembrane helix</keyword>
<keyword evidence="1" id="KW-0472">Membrane</keyword>
<organism evidence="2 3">
    <name type="scientific">Nesidiocoris tenuis</name>
    <dbReference type="NCBI Taxonomy" id="355587"/>
    <lineage>
        <taxon>Eukaryota</taxon>
        <taxon>Metazoa</taxon>
        <taxon>Ecdysozoa</taxon>
        <taxon>Arthropoda</taxon>
        <taxon>Hexapoda</taxon>
        <taxon>Insecta</taxon>
        <taxon>Pterygota</taxon>
        <taxon>Neoptera</taxon>
        <taxon>Paraneoptera</taxon>
        <taxon>Hemiptera</taxon>
        <taxon>Heteroptera</taxon>
        <taxon>Panheteroptera</taxon>
        <taxon>Cimicomorpha</taxon>
        <taxon>Miridae</taxon>
        <taxon>Dicyphina</taxon>
        <taxon>Nesidiocoris</taxon>
    </lineage>
</organism>
<evidence type="ECO:0000313" key="2">
    <source>
        <dbReference type="EMBL" id="BET00331.1"/>
    </source>
</evidence>
<proteinExistence type="predicted"/>
<evidence type="ECO:0008006" key="4">
    <source>
        <dbReference type="Google" id="ProtNLM"/>
    </source>
</evidence>
<dbReference type="Proteomes" id="UP001307889">
    <property type="component" value="Chromosome 11"/>
</dbReference>
<evidence type="ECO:0000313" key="3">
    <source>
        <dbReference type="Proteomes" id="UP001307889"/>
    </source>
</evidence>
<accession>A0ABN7B7H3</accession>